<organism evidence="3 4">
    <name type="scientific">Bordetella genomosp. 7</name>
    <dbReference type="NCBI Taxonomy" id="1416805"/>
    <lineage>
        <taxon>Bacteria</taxon>
        <taxon>Pseudomonadati</taxon>
        <taxon>Pseudomonadota</taxon>
        <taxon>Betaproteobacteria</taxon>
        <taxon>Burkholderiales</taxon>
        <taxon>Alcaligenaceae</taxon>
        <taxon>Bordetella</taxon>
    </lineage>
</organism>
<dbReference type="GO" id="GO:0009289">
    <property type="term" value="C:pilus"/>
    <property type="evidence" value="ECO:0007669"/>
    <property type="project" value="InterPro"/>
</dbReference>
<dbReference type="EMBL" id="NEVK01000007">
    <property type="protein sequence ID" value="OZI17270.1"/>
    <property type="molecule type" value="Genomic_DNA"/>
</dbReference>
<dbReference type="Gene3D" id="2.60.40.1090">
    <property type="entry name" value="Fimbrial-type adhesion domain"/>
    <property type="match status" value="1"/>
</dbReference>
<dbReference type="RefSeq" id="WP_094797314.1">
    <property type="nucleotide sequence ID" value="NZ_NEVK01000007.1"/>
</dbReference>
<name>A0A261QY37_9BORD</name>
<dbReference type="SUPFAM" id="SSF49401">
    <property type="entry name" value="Bacterial adhesins"/>
    <property type="match status" value="1"/>
</dbReference>
<feature type="chain" id="PRO_5012311512" evidence="1">
    <location>
        <begin position="24"/>
        <end position="176"/>
    </location>
</feature>
<dbReference type="InterPro" id="IPR000259">
    <property type="entry name" value="Adhesion_dom_fimbrial"/>
</dbReference>
<keyword evidence="1" id="KW-0732">Signal</keyword>
<feature type="domain" description="Fimbrial-type adhesion" evidence="2">
    <location>
        <begin position="28"/>
        <end position="175"/>
    </location>
</feature>
<dbReference type="PANTHER" id="PTHR33420:SF26">
    <property type="entry name" value="FIMBRIAL SUBUNIT"/>
    <property type="match status" value="1"/>
</dbReference>
<keyword evidence="4" id="KW-1185">Reference proteome</keyword>
<evidence type="ECO:0000313" key="4">
    <source>
        <dbReference type="Proteomes" id="UP000216947"/>
    </source>
</evidence>
<reference evidence="4" key="1">
    <citation type="submission" date="2017-05" db="EMBL/GenBank/DDBJ databases">
        <title>Complete and WGS of Bordetella genogroups.</title>
        <authorList>
            <person name="Spilker T."/>
            <person name="Lipuma J."/>
        </authorList>
    </citation>
    <scope>NUCLEOTIDE SEQUENCE [LARGE SCALE GENOMIC DNA]</scope>
    <source>
        <strain evidence="4">AU18089</strain>
    </source>
</reference>
<gene>
    <name evidence="3" type="ORF">CAL19_15695</name>
</gene>
<evidence type="ECO:0000256" key="1">
    <source>
        <dbReference type="SAM" id="SignalP"/>
    </source>
</evidence>
<comment type="caution">
    <text evidence="3">The sequence shown here is derived from an EMBL/GenBank/DDBJ whole genome shotgun (WGS) entry which is preliminary data.</text>
</comment>
<evidence type="ECO:0000313" key="3">
    <source>
        <dbReference type="EMBL" id="OZI17270.1"/>
    </source>
</evidence>
<dbReference type="InterPro" id="IPR050263">
    <property type="entry name" value="Bact_Fimbrial_Adh_Pro"/>
</dbReference>
<dbReference type="AlphaFoldDB" id="A0A261QY37"/>
<protein>
    <submittedName>
        <fullName evidence="3">Pilus assembly protein</fullName>
    </submittedName>
</protein>
<sequence length="176" mass="17335">MKKTLLTVVASGVLAALAGTAAADTGNISFIGEITNAACAIGGGQDGAAMTVAMGSVPATMFAAVGDRGPQTEFVIKLIGCDTTIADTASISFSPAAGSVISGRLLSLENGMGAQGVAVGLATAAGTDIVVGGAASDYLLIDGTNELRFKAFYEATAYPVTAGSANARAVFQVDYS</sequence>
<dbReference type="Proteomes" id="UP000216947">
    <property type="component" value="Unassembled WGS sequence"/>
</dbReference>
<accession>A0A261QY37</accession>
<dbReference type="PANTHER" id="PTHR33420">
    <property type="entry name" value="FIMBRIAL SUBUNIT ELFA-RELATED"/>
    <property type="match status" value="1"/>
</dbReference>
<feature type="signal peptide" evidence="1">
    <location>
        <begin position="1"/>
        <end position="23"/>
    </location>
</feature>
<evidence type="ECO:0000259" key="2">
    <source>
        <dbReference type="Pfam" id="PF00419"/>
    </source>
</evidence>
<dbReference type="Pfam" id="PF00419">
    <property type="entry name" value="Fimbrial"/>
    <property type="match status" value="1"/>
</dbReference>
<dbReference type="InterPro" id="IPR036937">
    <property type="entry name" value="Adhesion_dom_fimbrial_sf"/>
</dbReference>
<dbReference type="InterPro" id="IPR008966">
    <property type="entry name" value="Adhesion_dom_sf"/>
</dbReference>
<dbReference type="GO" id="GO:0043709">
    <property type="term" value="P:cell adhesion involved in single-species biofilm formation"/>
    <property type="evidence" value="ECO:0007669"/>
    <property type="project" value="TreeGrafter"/>
</dbReference>
<proteinExistence type="predicted"/>